<evidence type="ECO:0000256" key="3">
    <source>
        <dbReference type="ARBA" id="ARBA00023002"/>
    </source>
</evidence>
<dbReference type="InterPro" id="IPR046074">
    <property type="entry name" value="DUF6092"/>
</dbReference>
<keyword evidence="3" id="KW-0560">Oxidoreductase</keyword>
<evidence type="ECO:0000313" key="6">
    <source>
        <dbReference type="EMBL" id="NBI34543.1"/>
    </source>
</evidence>
<dbReference type="InterPro" id="IPR050627">
    <property type="entry name" value="Nitroreductase/BluB"/>
</dbReference>
<sequence>METSAAILARRSVRAFSDQPVSRDLLRSLVETATWAPSASNVQAWRFCVVDDPALVRKLDMVSPGLSGKPPVIAVVLSDREYARAKGGQKAADEFSSLDAAYACENLMLAAADAGLGTCAIKSYNDDAVRSLLNVPDGLQVELLISLGWPDPAKSPRAPKRKPLDEVLRFNGCEAWGAEETSSHTDAAASQADDEGCTASCAEQSRDAIGAEGKARPVQTSLSEAMSASPAPQQKTTQPSAVACETAFHGSLSAAMAASAAAAGAPPHSAEEGTDGLELLAYMVTSAAGLRGEPAIYGPLRLIESSKRVAAQLADSLKTADPARAEALRNLATLIAERQNDCMTDEDSFYTMLSEAAALLAKAL</sequence>
<accession>A0A7C9NB04</accession>
<dbReference type="GO" id="GO:0016491">
    <property type="term" value="F:oxidoreductase activity"/>
    <property type="evidence" value="ECO:0007669"/>
    <property type="project" value="UniProtKB-KW"/>
</dbReference>
<dbReference type="EMBL" id="QWKH01000032">
    <property type="protein sequence ID" value="NBI34543.1"/>
    <property type="molecule type" value="Genomic_DNA"/>
</dbReference>
<gene>
    <name evidence="6" type="ORF">D1639_05765</name>
</gene>
<dbReference type="Pfam" id="PF19585">
    <property type="entry name" value="DUF6092"/>
    <property type="match status" value="1"/>
</dbReference>
<protein>
    <recommendedName>
        <fullName evidence="5">Nitroreductase domain-containing protein</fullName>
    </recommendedName>
</protein>
<organism evidence="6">
    <name type="scientific">Muribaculaceae bacterium Z82</name>
    <dbReference type="NCBI Taxonomy" id="2304548"/>
    <lineage>
        <taxon>Bacteria</taxon>
        <taxon>Pseudomonadati</taxon>
        <taxon>Bacteroidota</taxon>
        <taxon>Bacteroidia</taxon>
        <taxon>Bacteroidales</taxon>
        <taxon>Muribaculaceae</taxon>
    </lineage>
</organism>
<evidence type="ECO:0000256" key="4">
    <source>
        <dbReference type="SAM" id="MobiDB-lite"/>
    </source>
</evidence>
<proteinExistence type="predicted"/>
<dbReference type="Gene3D" id="3.40.109.10">
    <property type="entry name" value="NADH Oxidase"/>
    <property type="match status" value="1"/>
</dbReference>
<feature type="compositionally biased region" description="Polar residues" evidence="4">
    <location>
        <begin position="218"/>
        <end position="240"/>
    </location>
</feature>
<dbReference type="InterPro" id="IPR029479">
    <property type="entry name" value="Nitroreductase"/>
</dbReference>
<dbReference type="InterPro" id="IPR000415">
    <property type="entry name" value="Nitroreductase-like"/>
</dbReference>
<feature type="region of interest" description="Disordered" evidence="4">
    <location>
        <begin position="208"/>
        <end position="241"/>
    </location>
</feature>
<comment type="caution">
    <text evidence="6">The sequence shown here is derived from an EMBL/GenBank/DDBJ whole genome shotgun (WGS) entry which is preliminary data.</text>
</comment>
<evidence type="ECO:0000256" key="1">
    <source>
        <dbReference type="ARBA" id="ARBA00022630"/>
    </source>
</evidence>
<feature type="domain" description="Nitroreductase" evidence="5">
    <location>
        <begin position="70"/>
        <end position="149"/>
    </location>
</feature>
<dbReference type="PANTHER" id="PTHR23026">
    <property type="entry name" value="NADPH NITROREDUCTASE"/>
    <property type="match status" value="1"/>
</dbReference>
<dbReference type="AlphaFoldDB" id="A0A7C9NB04"/>
<dbReference type="SUPFAM" id="SSF55469">
    <property type="entry name" value="FMN-dependent nitroreductase-like"/>
    <property type="match status" value="1"/>
</dbReference>
<feature type="domain" description="Nitroreductase" evidence="5">
    <location>
        <begin position="7"/>
        <end position="59"/>
    </location>
</feature>
<name>A0A7C9NB04_9BACT</name>
<keyword evidence="1" id="KW-0285">Flavoprotein</keyword>
<reference evidence="6" key="1">
    <citation type="submission" date="2018-08" db="EMBL/GenBank/DDBJ databases">
        <title>Murine metabolic-syndrome-specific gut microbial biobank.</title>
        <authorList>
            <person name="Liu C."/>
        </authorList>
    </citation>
    <scope>NUCLEOTIDE SEQUENCE [LARGE SCALE GENOMIC DNA]</scope>
    <source>
        <strain evidence="6">Z82</strain>
    </source>
</reference>
<dbReference type="Pfam" id="PF00881">
    <property type="entry name" value="Nitroreductase"/>
    <property type="match status" value="2"/>
</dbReference>
<keyword evidence="2" id="KW-0288">FMN</keyword>
<evidence type="ECO:0000259" key="5">
    <source>
        <dbReference type="Pfam" id="PF00881"/>
    </source>
</evidence>
<evidence type="ECO:0000256" key="2">
    <source>
        <dbReference type="ARBA" id="ARBA00022643"/>
    </source>
</evidence>
<dbReference type="PANTHER" id="PTHR23026:SF90">
    <property type="entry name" value="IODOTYROSINE DEIODINASE 1"/>
    <property type="match status" value="1"/>
</dbReference>